<keyword evidence="1" id="KW-1133">Transmembrane helix</keyword>
<accession>A0ABP1Z1Z5</accession>
<gene>
    <name evidence="2" type="ORF">THICB1_110558</name>
</gene>
<reference evidence="2 3" key="1">
    <citation type="submission" date="2015-03" db="EMBL/GenBank/DDBJ databases">
        <authorList>
            <person name="Regsiter A."/>
            <person name="william w."/>
        </authorList>
    </citation>
    <scope>NUCLEOTIDE SEQUENCE [LARGE SCALE GENOMIC DNA]</scope>
    <source>
        <strain evidence="2 3">CB1</strain>
    </source>
</reference>
<evidence type="ECO:0000313" key="2">
    <source>
        <dbReference type="EMBL" id="CQR28896.1"/>
    </source>
</evidence>
<keyword evidence="1" id="KW-0812">Transmembrane</keyword>
<evidence type="ECO:0000256" key="1">
    <source>
        <dbReference type="SAM" id="Phobius"/>
    </source>
</evidence>
<name>A0ABP1Z1Z5_THIA3</name>
<evidence type="ECO:0008006" key="4">
    <source>
        <dbReference type="Google" id="ProtNLM"/>
    </source>
</evidence>
<keyword evidence="1" id="KW-0472">Membrane</keyword>
<organism evidence="2 3">
    <name type="scientific">Thiomonas arsenitoxydans (strain DSM 22701 / CIP 110005 / 3As)</name>
    <dbReference type="NCBI Taxonomy" id="426114"/>
    <lineage>
        <taxon>Bacteria</taxon>
        <taxon>Pseudomonadati</taxon>
        <taxon>Pseudomonadota</taxon>
        <taxon>Betaproteobacteria</taxon>
        <taxon>Burkholderiales</taxon>
        <taxon>Thiomonas</taxon>
    </lineage>
</organism>
<dbReference type="EMBL" id="CTRI01000003">
    <property type="protein sequence ID" value="CQR28896.1"/>
    <property type="molecule type" value="Genomic_DNA"/>
</dbReference>
<sequence length="156" mass="16415">MRNEDDAQNELHQCKPVLGLRALQSQDACASGGWGVKPIPWMAVAWFAVSIIALVMSIKTFQSVTGPLHGHASQSALMPSPATSVAPVPVNPSAHTAATPQTPPVQNRPFIAAGDKLLKCVVNGQVTYTNNPQECPAGTASDLTVYPTKGYLATKP</sequence>
<comment type="caution">
    <text evidence="2">The sequence shown here is derived from an EMBL/GenBank/DDBJ whole genome shotgun (WGS) entry which is preliminary data.</text>
</comment>
<evidence type="ECO:0000313" key="3">
    <source>
        <dbReference type="Proteomes" id="UP000078599"/>
    </source>
</evidence>
<protein>
    <recommendedName>
        <fullName evidence="4">DUF4124 domain-containing protein</fullName>
    </recommendedName>
</protein>
<feature type="transmembrane region" description="Helical" evidence="1">
    <location>
        <begin position="39"/>
        <end position="58"/>
    </location>
</feature>
<dbReference type="Proteomes" id="UP000078599">
    <property type="component" value="Unassembled WGS sequence"/>
</dbReference>
<proteinExistence type="predicted"/>
<keyword evidence="3" id="KW-1185">Reference proteome</keyword>